<dbReference type="AlphaFoldDB" id="A0A9D4QXY7"/>
<evidence type="ECO:0000313" key="1">
    <source>
        <dbReference type="EMBL" id="KAH3846225.1"/>
    </source>
</evidence>
<keyword evidence="2" id="KW-1185">Reference proteome</keyword>
<evidence type="ECO:0000313" key="2">
    <source>
        <dbReference type="Proteomes" id="UP000828390"/>
    </source>
</evidence>
<name>A0A9D4QXY7_DREPO</name>
<protein>
    <submittedName>
        <fullName evidence="1">Uncharacterized protein</fullName>
    </submittedName>
</protein>
<gene>
    <name evidence="1" type="ORF">DPMN_088524</name>
</gene>
<accession>A0A9D4QXY7</accession>
<dbReference type="EMBL" id="JAIWYP010000003">
    <property type="protein sequence ID" value="KAH3846225.1"/>
    <property type="molecule type" value="Genomic_DNA"/>
</dbReference>
<reference evidence="1" key="1">
    <citation type="journal article" date="2019" name="bioRxiv">
        <title>The Genome of the Zebra Mussel, Dreissena polymorpha: A Resource for Invasive Species Research.</title>
        <authorList>
            <person name="McCartney M.A."/>
            <person name="Auch B."/>
            <person name="Kono T."/>
            <person name="Mallez S."/>
            <person name="Zhang Y."/>
            <person name="Obille A."/>
            <person name="Becker A."/>
            <person name="Abrahante J.E."/>
            <person name="Garbe J."/>
            <person name="Badalamenti J.P."/>
            <person name="Herman A."/>
            <person name="Mangelson H."/>
            <person name="Liachko I."/>
            <person name="Sullivan S."/>
            <person name="Sone E.D."/>
            <person name="Koren S."/>
            <person name="Silverstein K.A.T."/>
            <person name="Beckman K.B."/>
            <person name="Gohl D.M."/>
        </authorList>
    </citation>
    <scope>NUCLEOTIDE SEQUENCE</scope>
    <source>
        <strain evidence="1">Duluth1</strain>
        <tissue evidence="1">Whole animal</tissue>
    </source>
</reference>
<proteinExistence type="predicted"/>
<dbReference type="Proteomes" id="UP000828390">
    <property type="component" value="Unassembled WGS sequence"/>
</dbReference>
<comment type="caution">
    <text evidence="1">The sequence shown here is derived from an EMBL/GenBank/DDBJ whole genome shotgun (WGS) entry which is preliminary data.</text>
</comment>
<sequence length="86" mass="10055">MQNTQKSYSQSLQANYNDRLQEIRDMRDEINLVIDKLENATLTEMDTLMNQPKDSLKADAYSCTKIPDELKQLSDISRMWKIRVAT</sequence>
<reference evidence="1" key="2">
    <citation type="submission" date="2020-11" db="EMBL/GenBank/DDBJ databases">
        <authorList>
            <person name="McCartney M.A."/>
            <person name="Auch B."/>
            <person name="Kono T."/>
            <person name="Mallez S."/>
            <person name="Becker A."/>
            <person name="Gohl D.M."/>
            <person name="Silverstein K.A.T."/>
            <person name="Koren S."/>
            <person name="Bechman K.B."/>
            <person name="Herman A."/>
            <person name="Abrahante J.E."/>
            <person name="Garbe J."/>
        </authorList>
    </citation>
    <scope>NUCLEOTIDE SEQUENCE</scope>
    <source>
        <strain evidence="1">Duluth1</strain>
        <tissue evidence="1">Whole animal</tissue>
    </source>
</reference>
<organism evidence="1 2">
    <name type="scientific">Dreissena polymorpha</name>
    <name type="common">Zebra mussel</name>
    <name type="synonym">Mytilus polymorpha</name>
    <dbReference type="NCBI Taxonomy" id="45954"/>
    <lineage>
        <taxon>Eukaryota</taxon>
        <taxon>Metazoa</taxon>
        <taxon>Spiralia</taxon>
        <taxon>Lophotrochozoa</taxon>
        <taxon>Mollusca</taxon>
        <taxon>Bivalvia</taxon>
        <taxon>Autobranchia</taxon>
        <taxon>Heteroconchia</taxon>
        <taxon>Euheterodonta</taxon>
        <taxon>Imparidentia</taxon>
        <taxon>Neoheterodontei</taxon>
        <taxon>Myida</taxon>
        <taxon>Dreissenoidea</taxon>
        <taxon>Dreissenidae</taxon>
        <taxon>Dreissena</taxon>
    </lineage>
</organism>